<dbReference type="InterPro" id="IPR026881">
    <property type="entry name" value="WYL_dom"/>
</dbReference>
<comment type="caution">
    <text evidence="3">The sequence shown here is derived from an EMBL/GenBank/DDBJ whole genome shotgun (WGS) entry which is preliminary data.</text>
</comment>
<evidence type="ECO:0000259" key="2">
    <source>
        <dbReference type="Pfam" id="PF25583"/>
    </source>
</evidence>
<dbReference type="PANTHER" id="PTHR34580:SF1">
    <property type="entry name" value="PROTEIN PAFC"/>
    <property type="match status" value="1"/>
</dbReference>
<dbReference type="InterPro" id="IPR057727">
    <property type="entry name" value="WCX_dom"/>
</dbReference>
<dbReference type="AlphaFoldDB" id="A0A6G4QUE2"/>
<dbReference type="RefSeq" id="WP_165257097.1">
    <property type="nucleotide sequence ID" value="NZ_JAAKGT010000002.1"/>
</dbReference>
<gene>
    <name evidence="3" type="ORF">G5B46_06440</name>
</gene>
<accession>A0A6G4QUE2</accession>
<dbReference type="EMBL" id="JAAKGT010000002">
    <property type="protein sequence ID" value="NGM49240.1"/>
    <property type="molecule type" value="Genomic_DNA"/>
</dbReference>
<organism evidence="3">
    <name type="scientific">Caulobacter sp. 602-2</name>
    <dbReference type="NCBI Taxonomy" id="2710887"/>
    <lineage>
        <taxon>Bacteria</taxon>
        <taxon>Pseudomonadati</taxon>
        <taxon>Pseudomonadota</taxon>
        <taxon>Alphaproteobacteria</taxon>
        <taxon>Caulobacterales</taxon>
        <taxon>Caulobacteraceae</taxon>
        <taxon>Caulobacter</taxon>
    </lineage>
</organism>
<sequence>MSFSKAQELIRLATMAARRTGVTLADIEAEFSVSRRTAQRMTDALCASFPLTEHTTEDDRRACWRLPTRAMAALLTPTAEELSALAATRNTLRVEGMEAEARLVRQLELKVRALIPAQTSLRLEADEEALLEALGHAARPGPRRAANPSVDEAISEALKGPFLLRIRYRGRTDEAPRDRTVAPHGLLLGVRRYLVARDTAKPASQLLHYRVEEIDQAEVLTETFVPDQGFSIQTHAQQAFGSYISQAEHGEVVWKFAPHAAAHARRYTFHPTQTLEETADGGLVVRFQASGHLEMCWHLYAWGDAVEVLAPRPLREMVESHRRSDFPALP</sequence>
<reference evidence="3" key="1">
    <citation type="submission" date="2020-02" db="EMBL/GenBank/DDBJ databases">
        <authorList>
            <person name="Gao J."/>
            <person name="Sun J."/>
        </authorList>
    </citation>
    <scope>NUCLEOTIDE SEQUENCE</scope>
    <source>
        <strain evidence="3">602-2</strain>
    </source>
</reference>
<feature type="domain" description="WCX" evidence="2">
    <location>
        <begin position="251"/>
        <end position="319"/>
    </location>
</feature>
<name>A0A6G4QUE2_9CAUL</name>
<dbReference type="Pfam" id="PF25583">
    <property type="entry name" value="WCX"/>
    <property type="match status" value="1"/>
</dbReference>
<dbReference type="Pfam" id="PF13280">
    <property type="entry name" value="WYL"/>
    <property type="match status" value="1"/>
</dbReference>
<evidence type="ECO:0000313" key="3">
    <source>
        <dbReference type="EMBL" id="NGM49240.1"/>
    </source>
</evidence>
<protein>
    <submittedName>
        <fullName evidence="3">WYL domain-containing protein</fullName>
    </submittedName>
</protein>
<proteinExistence type="predicted"/>
<dbReference type="PANTHER" id="PTHR34580">
    <property type="match status" value="1"/>
</dbReference>
<dbReference type="InterPro" id="IPR051534">
    <property type="entry name" value="CBASS_pafABC_assoc_protein"/>
</dbReference>
<dbReference type="PROSITE" id="PS52050">
    <property type="entry name" value="WYL"/>
    <property type="match status" value="1"/>
</dbReference>
<feature type="domain" description="WYL" evidence="1">
    <location>
        <begin position="153"/>
        <end position="219"/>
    </location>
</feature>
<evidence type="ECO:0000259" key="1">
    <source>
        <dbReference type="Pfam" id="PF13280"/>
    </source>
</evidence>